<dbReference type="Gene3D" id="2.40.420.20">
    <property type="match status" value="1"/>
</dbReference>
<comment type="subcellular location">
    <subcellularLocation>
        <location evidence="1">Cell envelope</location>
    </subcellularLocation>
</comment>
<evidence type="ECO:0000256" key="3">
    <source>
        <dbReference type="SAM" id="Coils"/>
    </source>
</evidence>
<keyword evidence="2 3" id="KW-0175">Coiled coil</keyword>
<evidence type="ECO:0000313" key="4">
    <source>
        <dbReference type="EMBL" id="UQZ81795.1"/>
    </source>
</evidence>
<keyword evidence="5" id="KW-1185">Reference proteome</keyword>
<dbReference type="RefSeq" id="WP_249863997.1">
    <property type="nucleotide sequence ID" value="NZ_CP027059.1"/>
</dbReference>
<reference evidence="4" key="1">
    <citation type="submission" date="2018-02" db="EMBL/GenBank/DDBJ databases">
        <authorList>
            <person name="Kim S.-K."/>
            <person name="Jung H.-I."/>
            <person name="Lee S.-W."/>
        </authorList>
    </citation>
    <scope>NUCLEOTIDE SEQUENCE</scope>
    <source>
        <strain evidence="4">SK3146</strain>
    </source>
</reference>
<name>A0ABY4RI42_9BACL</name>
<gene>
    <name evidence="4" type="ORF">SK3146_00951</name>
</gene>
<organism evidence="4 5">
    <name type="scientific">Paenibacillus konkukensis</name>
    <dbReference type="NCBI Taxonomy" id="2020716"/>
    <lineage>
        <taxon>Bacteria</taxon>
        <taxon>Bacillati</taxon>
        <taxon>Bacillota</taxon>
        <taxon>Bacilli</taxon>
        <taxon>Bacillales</taxon>
        <taxon>Paenibacillaceae</taxon>
        <taxon>Paenibacillus</taxon>
    </lineage>
</organism>
<dbReference type="InterPro" id="IPR050465">
    <property type="entry name" value="UPF0194_transport"/>
</dbReference>
<sequence length="344" mass="37325">MSNKLMHKILLAFGVWMTMAALTGCSLLPVEEEELAPPLVEPVKETLNVFEAKRAAIVKQINGVATFASDKTDYLYYKTAAGKLLSLNVKLGDKVSSGDVVAVTDTGELETKIRVQEIAIEKAKISLVQEIADKGADDPSVQLKKLDMESAQIQLNSLQKQLENSKLVASVDGIVTFVDSIEPGDEVAAYKQVVTLADPKQMKLIYTASSQNDLAGVEINMDVTVKIKDKTYPGKVVQTPMTAAPSDNKVVQDKNNKSLVIDVQGLPEDVTIGSQADITIVTESRDHVIVIPRAGLRSYMGRDYVQVLDGESRKEIDVEKGIVAATEVEIRKGVSEGQKIILAN</sequence>
<proteinExistence type="predicted"/>
<protein>
    <submittedName>
        <fullName evidence="4">Macrolide transporter subunit MacA</fullName>
    </submittedName>
</protein>
<evidence type="ECO:0000256" key="1">
    <source>
        <dbReference type="ARBA" id="ARBA00004196"/>
    </source>
</evidence>
<dbReference type="PROSITE" id="PS51257">
    <property type="entry name" value="PROKAR_LIPOPROTEIN"/>
    <property type="match status" value="1"/>
</dbReference>
<dbReference type="Gene3D" id="2.40.50.100">
    <property type="match status" value="1"/>
</dbReference>
<reference evidence="4" key="2">
    <citation type="journal article" date="2021" name="J Anim Sci Technol">
        <title>Complete genome sequence of Paenibacillus konkukensis sp. nov. SK3146 as a potential probiotic strain.</title>
        <authorList>
            <person name="Jung H.I."/>
            <person name="Park S."/>
            <person name="Niu K.M."/>
            <person name="Lee S.W."/>
            <person name="Kothari D."/>
            <person name="Yi K.J."/>
            <person name="Kim S.K."/>
        </authorList>
    </citation>
    <scope>NUCLEOTIDE SEQUENCE</scope>
    <source>
        <strain evidence="4">SK3146</strain>
    </source>
</reference>
<evidence type="ECO:0000313" key="5">
    <source>
        <dbReference type="Proteomes" id="UP001057134"/>
    </source>
</evidence>
<dbReference type="Proteomes" id="UP001057134">
    <property type="component" value="Chromosome"/>
</dbReference>
<dbReference type="EMBL" id="CP027059">
    <property type="protein sequence ID" value="UQZ81795.1"/>
    <property type="molecule type" value="Genomic_DNA"/>
</dbReference>
<accession>A0ABY4RI42</accession>
<evidence type="ECO:0000256" key="2">
    <source>
        <dbReference type="ARBA" id="ARBA00023054"/>
    </source>
</evidence>
<feature type="coiled-coil region" evidence="3">
    <location>
        <begin position="141"/>
        <end position="168"/>
    </location>
</feature>
<dbReference type="PANTHER" id="PTHR32347">
    <property type="entry name" value="EFFLUX SYSTEM COMPONENT YKNX-RELATED"/>
    <property type="match status" value="1"/>
</dbReference>